<comment type="similarity">
    <text evidence="2">Belongs to the NADH dehydrogenase family.</text>
</comment>
<evidence type="ECO:0000256" key="2">
    <source>
        <dbReference type="ARBA" id="ARBA00005272"/>
    </source>
</evidence>
<sequence>MQHRIVVLGAGYTGATAAGRLARRLHREDVALTLVNAEPDFVERVRMHQLAAGQDLAPRPFAEMFEGTGVALKQGKVTALDADRKTVTVAAPESAGERQDEVLPYDTLVYALGSGWNGQGVPGTAEHAHEIAGRTGALRLRERLAGLAAGESVVVVGGGLTGIEAVTEIAEARPDLDVALVARGALGDWLSQKGAGHLRTVVDRLGITVHEHAGVTAVEAGRIITGDGTAVPAAVTVWTTGFAVHPVARATTLDVSGTGRIVVDRSMRSVSHPDVYAVGDAALAMGPGDKPLRMSCASGVPTAWQAADAIAARLTGGKVPNVPVRYFNQCISLGRKDGLIQYVTADDRAKSAALTGRLAALYKEIICKGAAWGVAHPTLLPVRRRRVVRETAVVPEGSPVRTAA</sequence>
<protein>
    <submittedName>
        <fullName evidence="7">Oxidoreductase</fullName>
    </submittedName>
</protein>
<accession>A0A7G1NPJ9</accession>
<organism evidence="7 8">
    <name type="scientific">Streptomyces tuirus</name>
    <dbReference type="NCBI Taxonomy" id="68278"/>
    <lineage>
        <taxon>Bacteria</taxon>
        <taxon>Bacillati</taxon>
        <taxon>Actinomycetota</taxon>
        <taxon>Actinomycetes</taxon>
        <taxon>Kitasatosporales</taxon>
        <taxon>Streptomycetaceae</taxon>
        <taxon>Streptomyces</taxon>
    </lineage>
</organism>
<name>A0A7G1NPJ9_9ACTN</name>
<dbReference type="Gene3D" id="3.50.50.100">
    <property type="match status" value="1"/>
</dbReference>
<dbReference type="PRINTS" id="PR00469">
    <property type="entry name" value="PNDRDTASEII"/>
</dbReference>
<dbReference type="AlphaFoldDB" id="A0A7G1NPJ9"/>
<keyword evidence="4" id="KW-0274">FAD</keyword>
<evidence type="ECO:0000313" key="7">
    <source>
        <dbReference type="EMBL" id="BCL23607.1"/>
    </source>
</evidence>
<reference evidence="7 8" key="1">
    <citation type="journal article" date="2014" name="Int. J. Syst. Evol. Microbiol.">
        <title>Complete genome sequence of Corynebacterium casei LMG S-19264T (=DSM 44701T), isolated from a smear-ripened cheese.</title>
        <authorList>
            <consortium name="US DOE Joint Genome Institute (JGI-PGF)"/>
            <person name="Walter F."/>
            <person name="Albersmeier A."/>
            <person name="Kalinowski J."/>
            <person name="Ruckert C."/>
        </authorList>
    </citation>
    <scope>NUCLEOTIDE SEQUENCE [LARGE SCALE GENOMIC DNA]</scope>
    <source>
        <strain evidence="7 8">JCM 4255</strain>
    </source>
</reference>
<dbReference type="RefSeq" id="WP_190903052.1">
    <property type="nucleotide sequence ID" value="NZ_AP023439.1"/>
</dbReference>
<dbReference type="InterPro" id="IPR023753">
    <property type="entry name" value="FAD/NAD-binding_dom"/>
</dbReference>
<evidence type="ECO:0000313" key="8">
    <source>
        <dbReference type="Proteomes" id="UP000516373"/>
    </source>
</evidence>
<dbReference type="KEGG" id="stui:GCM10017668_54500"/>
<dbReference type="InterPro" id="IPR051169">
    <property type="entry name" value="NADH-Q_oxidoreductase"/>
</dbReference>
<comment type="cofactor">
    <cofactor evidence="1">
        <name>FAD</name>
        <dbReference type="ChEBI" id="CHEBI:57692"/>
    </cofactor>
</comment>
<dbReference type="InterPro" id="IPR036188">
    <property type="entry name" value="FAD/NAD-bd_sf"/>
</dbReference>
<evidence type="ECO:0000256" key="1">
    <source>
        <dbReference type="ARBA" id="ARBA00001974"/>
    </source>
</evidence>
<dbReference type="GO" id="GO:0019646">
    <property type="term" value="P:aerobic electron transport chain"/>
    <property type="evidence" value="ECO:0007669"/>
    <property type="project" value="TreeGrafter"/>
</dbReference>
<proteinExistence type="inferred from homology"/>
<evidence type="ECO:0000256" key="4">
    <source>
        <dbReference type="ARBA" id="ARBA00022827"/>
    </source>
</evidence>
<keyword evidence="5" id="KW-0560">Oxidoreductase</keyword>
<gene>
    <name evidence="7" type="ORF">GCM10017668_54500</name>
</gene>
<evidence type="ECO:0000256" key="3">
    <source>
        <dbReference type="ARBA" id="ARBA00022630"/>
    </source>
</evidence>
<dbReference type="PANTHER" id="PTHR42913:SF3">
    <property type="entry name" value="64 KDA MITOCHONDRIAL NADH DEHYDROGENASE (EUROFUNG)"/>
    <property type="match status" value="1"/>
</dbReference>
<dbReference type="Proteomes" id="UP000516373">
    <property type="component" value="Chromosome"/>
</dbReference>
<dbReference type="EMBL" id="AP023439">
    <property type="protein sequence ID" value="BCL23607.1"/>
    <property type="molecule type" value="Genomic_DNA"/>
</dbReference>
<feature type="domain" description="FAD/NAD(P)-binding" evidence="6">
    <location>
        <begin position="4"/>
        <end position="307"/>
    </location>
</feature>
<dbReference type="PRINTS" id="PR00368">
    <property type="entry name" value="FADPNR"/>
</dbReference>
<evidence type="ECO:0000256" key="5">
    <source>
        <dbReference type="ARBA" id="ARBA00023002"/>
    </source>
</evidence>
<dbReference type="Pfam" id="PF07992">
    <property type="entry name" value="Pyr_redox_2"/>
    <property type="match status" value="1"/>
</dbReference>
<dbReference type="SUPFAM" id="SSF51905">
    <property type="entry name" value="FAD/NAD(P)-binding domain"/>
    <property type="match status" value="1"/>
</dbReference>
<keyword evidence="3" id="KW-0285">Flavoprotein</keyword>
<dbReference type="PANTHER" id="PTHR42913">
    <property type="entry name" value="APOPTOSIS-INDUCING FACTOR 1"/>
    <property type="match status" value="1"/>
</dbReference>
<dbReference type="GO" id="GO:0003955">
    <property type="term" value="F:NAD(P)H dehydrogenase (quinone) activity"/>
    <property type="evidence" value="ECO:0007669"/>
    <property type="project" value="TreeGrafter"/>
</dbReference>
<evidence type="ECO:0000259" key="6">
    <source>
        <dbReference type="Pfam" id="PF07992"/>
    </source>
</evidence>